<name>A0A2Z6LXA3_TRISU</name>
<sequence length="150" mass="17085">MRCSVVVEAIAEFGKDCKQNHSVFEEAEDMLILCKLAFSKMVDVAGIEGCVRRIRRWLEKNVVVQWCSDKVVAEPMVVVTELQTEKMKHHVCGYKLQYRGWDEGGGHLSKFHKLIPPPPPTPPLTTLLTKNGYLRRSPAHNTFILYSSFP</sequence>
<dbReference type="Proteomes" id="UP000242715">
    <property type="component" value="Unassembled WGS sequence"/>
</dbReference>
<reference evidence="2" key="1">
    <citation type="journal article" date="2017" name="Front. Plant Sci.">
        <title>Climate Clever Clovers: New Paradigm to Reduce the Environmental Footprint of Ruminants by Breeding Low Methanogenic Forages Utilizing Haplotype Variation.</title>
        <authorList>
            <person name="Kaur P."/>
            <person name="Appels R."/>
            <person name="Bayer P.E."/>
            <person name="Keeble-Gagnere G."/>
            <person name="Wang J."/>
            <person name="Hirakawa H."/>
            <person name="Shirasawa K."/>
            <person name="Vercoe P."/>
            <person name="Stefanova K."/>
            <person name="Durmic Z."/>
            <person name="Nichols P."/>
            <person name="Revell C."/>
            <person name="Isobe S.N."/>
            <person name="Edwards D."/>
            <person name="Erskine W."/>
        </authorList>
    </citation>
    <scope>NUCLEOTIDE SEQUENCE [LARGE SCALE GENOMIC DNA]</scope>
    <source>
        <strain evidence="2">cv. Daliak</strain>
    </source>
</reference>
<keyword evidence="2" id="KW-1185">Reference proteome</keyword>
<evidence type="ECO:0000313" key="2">
    <source>
        <dbReference type="Proteomes" id="UP000242715"/>
    </source>
</evidence>
<protein>
    <submittedName>
        <fullName evidence="1">Uncharacterized protein</fullName>
    </submittedName>
</protein>
<evidence type="ECO:0000313" key="1">
    <source>
        <dbReference type="EMBL" id="GAU22928.1"/>
    </source>
</evidence>
<gene>
    <name evidence="1" type="ORF">TSUD_327000</name>
</gene>
<accession>A0A2Z6LXA3</accession>
<dbReference type="EMBL" id="DF973257">
    <property type="protein sequence ID" value="GAU22928.1"/>
    <property type="molecule type" value="Genomic_DNA"/>
</dbReference>
<organism evidence="1 2">
    <name type="scientific">Trifolium subterraneum</name>
    <name type="common">Subterranean clover</name>
    <dbReference type="NCBI Taxonomy" id="3900"/>
    <lineage>
        <taxon>Eukaryota</taxon>
        <taxon>Viridiplantae</taxon>
        <taxon>Streptophyta</taxon>
        <taxon>Embryophyta</taxon>
        <taxon>Tracheophyta</taxon>
        <taxon>Spermatophyta</taxon>
        <taxon>Magnoliopsida</taxon>
        <taxon>eudicotyledons</taxon>
        <taxon>Gunneridae</taxon>
        <taxon>Pentapetalae</taxon>
        <taxon>rosids</taxon>
        <taxon>fabids</taxon>
        <taxon>Fabales</taxon>
        <taxon>Fabaceae</taxon>
        <taxon>Papilionoideae</taxon>
        <taxon>50 kb inversion clade</taxon>
        <taxon>NPAAA clade</taxon>
        <taxon>Hologalegina</taxon>
        <taxon>IRL clade</taxon>
        <taxon>Trifolieae</taxon>
        <taxon>Trifolium</taxon>
    </lineage>
</organism>
<proteinExistence type="predicted"/>
<dbReference type="AlphaFoldDB" id="A0A2Z6LXA3"/>